<keyword evidence="3 7" id="KW-0732">Signal</keyword>
<reference evidence="9" key="1">
    <citation type="submission" date="2021-01" db="EMBL/GenBank/DDBJ databases">
        <title>A chromosome-scale assembly of European eel, Anguilla anguilla.</title>
        <authorList>
            <person name="Henkel C."/>
            <person name="Jong-Raadsen S.A."/>
            <person name="Dufour S."/>
            <person name="Weltzien F.-A."/>
            <person name="Palstra A.P."/>
            <person name="Pelster B."/>
            <person name="Spaink H.P."/>
            <person name="Van Den Thillart G.E."/>
            <person name="Jansen H."/>
            <person name="Zahm M."/>
            <person name="Klopp C."/>
            <person name="Cedric C."/>
            <person name="Louis A."/>
            <person name="Berthelot C."/>
            <person name="Parey E."/>
            <person name="Roest Crollius H."/>
            <person name="Montfort J."/>
            <person name="Robinson-Rechavi M."/>
            <person name="Bucao C."/>
            <person name="Bouchez O."/>
            <person name="Gislard M."/>
            <person name="Lluch J."/>
            <person name="Milhes M."/>
            <person name="Lampietro C."/>
            <person name="Lopez Roques C."/>
            <person name="Donnadieu C."/>
            <person name="Braasch I."/>
            <person name="Desvignes T."/>
            <person name="Postlethwait J."/>
            <person name="Bobe J."/>
            <person name="Guiguen Y."/>
            <person name="Dirks R."/>
        </authorList>
    </citation>
    <scope>NUCLEOTIDE SEQUENCE</scope>
    <source>
        <strain evidence="9">Tag_6206</strain>
        <tissue evidence="9">Liver</tissue>
    </source>
</reference>
<feature type="disulfide bond" evidence="6">
    <location>
        <begin position="104"/>
        <end position="111"/>
    </location>
</feature>
<dbReference type="InterPro" id="IPR027300">
    <property type="entry name" value="Agouti_dom"/>
</dbReference>
<evidence type="ECO:0000256" key="3">
    <source>
        <dbReference type="ARBA" id="ARBA00022729"/>
    </source>
</evidence>
<accession>A0A9D3S2F8</accession>
<evidence type="ECO:0000313" key="10">
    <source>
        <dbReference type="Proteomes" id="UP001044222"/>
    </source>
</evidence>
<evidence type="ECO:0000259" key="8">
    <source>
        <dbReference type="PROSITE" id="PS51150"/>
    </source>
</evidence>
<evidence type="ECO:0000256" key="2">
    <source>
        <dbReference type="ARBA" id="ARBA00022525"/>
    </source>
</evidence>
<dbReference type="Gene3D" id="4.10.760.10">
    <property type="entry name" value="Agouti domain"/>
    <property type="match status" value="1"/>
</dbReference>
<evidence type="ECO:0000256" key="6">
    <source>
        <dbReference type="PROSITE-ProRule" id="PRU00494"/>
    </source>
</evidence>
<dbReference type="EMBL" id="JAFIRN010000004">
    <property type="protein sequence ID" value="KAG5849926.1"/>
    <property type="molecule type" value="Genomic_DNA"/>
</dbReference>
<comment type="caution">
    <text evidence="6">Lacks conserved residue(s) required for the propagation of feature annotation.</text>
</comment>
<dbReference type="PANTHER" id="PTHR16551">
    <property type="entry name" value="AGOUTI RELATED"/>
    <property type="match status" value="1"/>
</dbReference>
<name>A0A9D3S2F8_ANGAN</name>
<dbReference type="GO" id="GO:2000253">
    <property type="term" value="P:positive regulation of feeding behavior"/>
    <property type="evidence" value="ECO:0007669"/>
    <property type="project" value="TreeGrafter"/>
</dbReference>
<dbReference type="Pfam" id="PF05039">
    <property type="entry name" value="Agouti"/>
    <property type="match status" value="1"/>
</dbReference>
<keyword evidence="2" id="KW-0964">Secreted</keyword>
<keyword evidence="4" id="KW-0960">Knottin</keyword>
<dbReference type="AlphaFoldDB" id="A0A9D3S2F8"/>
<sequence length="124" mass="14528">MLWTLMFCLCSLWITSVQSIVDMRDTTKNPNADLPLKDKPMETGVRNQGKRKTLFARRTLHEGQSPRAVKLKVRLRPPGRRCYRMMESCLPSMHCCDPCAICNCRFFNTVCYCWKLEQHCHEKS</sequence>
<dbReference type="GO" id="GO:0070996">
    <property type="term" value="F:type 1 melanocortin receptor binding"/>
    <property type="evidence" value="ECO:0007669"/>
    <property type="project" value="TreeGrafter"/>
</dbReference>
<dbReference type="GO" id="GO:0005184">
    <property type="term" value="F:neuropeptide hormone activity"/>
    <property type="evidence" value="ECO:0007669"/>
    <property type="project" value="TreeGrafter"/>
</dbReference>
<evidence type="ECO:0000256" key="7">
    <source>
        <dbReference type="SAM" id="SignalP"/>
    </source>
</evidence>
<dbReference type="GO" id="GO:0009755">
    <property type="term" value="P:hormone-mediated signaling pathway"/>
    <property type="evidence" value="ECO:0007669"/>
    <property type="project" value="InterPro"/>
</dbReference>
<dbReference type="GO" id="GO:0007218">
    <property type="term" value="P:neuropeptide signaling pathway"/>
    <property type="evidence" value="ECO:0007669"/>
    <property type="project" value="TreeGrafter"/>
</dbReference>
<protein>
    <recommendedName>
        <fullName evidence="8">Agouti domain-containing protein</fullName>
    </recommendedName>
</protein>
<dbReference type="SUPFAM" id="SSF57055">
    <property type="entry name" value="Agouti-related protein"/>
    <property type="match status" value="1"/>
</dbReference>
<dbReference type="Proteomes" id="UP001044222">
    <property type="component" value="Unassembled WGS sequence"/>
</dbReference>
<dbReference type="OrthoDB" id="8717782at2759"/>
<comment type="caution">
    <text evidence="9">The sequence shown here is derived from an EMBL/GenBank/DDBJ whole genome shotgun (WGS) entry which is preliminary data.</text>
</comment>
<dbReference type="GO" id="GO:0005615">
    <property type="term" value="C:extracellular space"/>
    <property type="evidence" value="ECO:0007669"/>
    <property type="project" value="TreeGrafter"/>
</dbReference>
<dbReference type="InterPro" id="IPR007733">
    <property type="entry name" value="Agouti"/>
</dbReference>
<dbReference type="PANTHER" id="PTHR16551:SF5">
    <property type="entry name" value="AGOUTI-RELATED PEPTIDE 2"/>
    <property type="match status" value="1"/>
</dbReference>
<comment type="subcellular location">
    <subcellularLocation>
        <location evidence="1">Secreted</location>
    </subcellularLocation>
</comment>
<dbReference type="PROSITE" id="PS51150">
    <property type="entry name" value="AGOUTI_2"/>
    <property type="match status" value="1"/>
</dbReference>
<proteinExistence type="predicted"/>
<feature type="chain" id="PRO_5039093991" description="Agouti domain-containing protein" evidence="7">
    <location>
        <begin position="20"/>
        <end position="124"/>
    </location>
</feature>
<feature type="disulfide bond" evidence="6">
    <location>
        <begin position="95"/>
        <end position="113"/>
    </location>
</feature>
<gene>
    <name evidence="9" type="ORF">ANANG_G00076890</name>
</gene>
<dbReference type="OMA" id="RFFNSIC"/>
<evidence type="ECO:0000256" key="1">
    <source>
        <dbReference type="ARBA" id="ARBA00004613"/>
    </source>
</evidence>
<feature type="domain" description="Agouti" evidence="8">
    <location>
        <begin position="82"/>
        <end position="120"/>
    </location>
</feature>
<evidence type="ECO:0000256" key="4">
    <source>
        <dbReference type="ARBA" id="ARBA00022854"/>
    </source>
</evidence>
<feature type="signal peptide" evidence="7">
    <location>
        <begin position="1"/>
        <end position="19"/>
    </location>
</feature>
<feature type="disulfide bond" evidence="6">
    <location>
        <begin position="99"/>
        <end position="120"/>
    </location>
</feature>
<dbReference type="SMART" id="SM00792">
    <property type="entry name" value="Agouti"/>
    <property type="match status" value="1"/>
</dbReference>
<dbReference type="GO" id="GO:0008343">
    <property type="term" value="P:adult feeding behavior"/>
    <property type="evidence" value="ECO:0007669"/>
    <property type="project" value="TreeGrafter"/>
</dbReference>
<dbReference type="InterPro" id="IPR036836">
    <property type="entry name" value="Agouti_dom_sf"/>
</dbReference>
<evidence type="ECO:0000256" key="5">
    <source>
        <dbReference type="ARBA" id="ARBA00023157"/>
    </source>
</evidence>
<keyword evidence="5 6" id="KW-1015">Disulfide bond</keyword>
<organism evidence="9 10">
    <name type="scientific">Anguilla anguilla</name>
    <name type="common">European freshwater eel</name>
    <name type="synonym">Muraena anguilla</name>
    <dbReference type="NCBI Taxonomy" id="7936"/>
    <lineage>
        <taxon>Eukaryota</taxon>
        <taxon>Metazoa</taxon>
        <taxon>Chordata</taxon>
        <taxon>Craniata</taxon>
        <taxon>Vertebrata</taxon>
        <taxon>Euteleostomi</taxon>
        <taxon>Actinopterygii</taxon>
        <taxon>Neopterygii</taxon>
        <taxon>Teleostei</taxon>
        <taxon>Anguilliformes</taxon>
        <taxon>Anguillidae</taxon>
        <taxon>Anguilla</taxon>
    </lineage>
</organism>
<keyword evidence="10" id="KW-1185">Reference proteome</keyword>
<evidence type="ECO:0000313" key="9">
    <source>
        <dbReference type="EMBL" id="KAG5849926.1"/>
    </source>
</evidence>